<reference evidence="3 4" key="1">
    <citation type="journal article" date="2012" name="J. Bacteriol.">
        <title>Genome Sequence of the Alkane-Degrading Bacterium Alcanivorax hongdengensis Type Strain A-11-3.</title>
        <authorList>
            <person name="Lai Q."/>
            <person name="Shao Z."/>
        </authorList>
    </citation>
    <scope>NUCLEOTIDE SEQUENCE [LARGE SCALE GENOMIC DNA]</scope>
    <source>
        <strain evidence="3 4">A-11-3</strain>
    </source>
</reference>
<dbReference type="AlphaFoldDB" id="L0W7T3"/>
<dbReference type="PATRIC" id="fig|1177179.3.peg.3165"/>
<evidence type="ECO:0000313" key="3">
    <source>
        <dbReference type="EMBL" id="EKF72956.1"/>
    </source>
</evidence>
<accession>L0W7T3</accession>
<name>L0W7T3_9GAMM</name>
<feature type="domain" description="DUF2914" evidence="2">
    <location>
        <begin position="27"/>
        <end position="84"/>
    </location>
</feature>
<keyword evidence="4" id="KW-1185">Reference proteome</keyword>
<keyword evidence="1" id="KW-0175">Coiled coil</keyword>
<organism evidence="3 4">
    <name type="scientific">Alcanivorax hongdengensis A-11-3</name>
    <dbReference type="NCBI Taxonomy" id="1177179"/>
    <lineage>
        <taxon>Bacteria</taxon>
        <taxon>Pseudomonadati</taxon>
        <taxon>Pseudomonadota</taxon>
        <taxon>Gammaproteobacteria</taxon>
        <taxon>Oceanospirillales</taxon>
        <taxon>Alcanivoracaceae</taxon>
        <taxon>Alcanivorax</taxon>
    </lineage>
</organism>
<comment type="caution">
    <text evidence="3">The sequence shown here is derived from an EMBL/GenBank/DDBJ whole genome shotgun (WGS) entry which is preliminary data.</text>
</comment>
<sequence length="219" mass="24012">MDDITALPADAAQLMFYTEVMGGSGEALHHRWYQNNEAISDVTLSVGSDQWRTWSSKTLQDRPQQPGDQWRVDVTTDSGCELGSWTLTLGAATGTTKQHEVSSTATTFDMDAAINTIHELLTVGDISAARLAIKRASKYADGTDRQEALTELDEQTRSLAELNKEIRQRQISLARAHLQTLLASVPAQSPVYGQLKNREALLNRLSPPADSDLKTVASE</sequence>
<proteinExistence type="predicted"/>
<dbReference type="STRING" id="1177179.A11A3_16070"/>
<protein>
    <recommendedName>
        <fullName evidence="2">DUF2914 domain-containing protein</fullName>
    </recommendedName>
</protein>
<dbReference type="Pfam" id="PF11141">
    <property type="entry name" value="DUF2914"/>
    <property type="match status" value="1"/>
</dbReference>
<dbReference type="Proteomes" id="UP000010164">
    <property type="component" value="Unassembled WGS sequence"/>
</dbReference>
<evidence type="ECO:0000259" key="2">
    <source>
        <dbReference type="Pfam" id="PF11141"/>
    </source>
</evidence>
<dbReference type="EMBL" id="AMRJ01000041">
    <property type="protein sequence ID" value="EKF72956.1"/>
    <property type="molecule type" value="Genomic_DNA"/>
</dbReference>
<evidence type="ECO:0000313" key="4">
    <source>
        <dbReference type="Proteomes" id="UP000010164"/>
    </source>
</evidence>
<dbReference type="eggNOG" id="ENOG5033D1E">
    <property type="taxonomic scope" value="Bacteria"/>
</dbReference>
<feature type="coiled-coil region" evidence="1">
    <location>
        <begin position="145"/>
        <end position="172"/>
    </location>
</feature>
<evidence type="ECO:0000256" key="1">
    <source>
        <dbReference type="SAM" id="Coils"/>
    </source>
</evidence>
<gene>
    <name evidence="3" type="ORF">A11A3_16070</name>
</gene>
<dbReference type="InterPro" id="IPR022606">
    <property type="entry name" value="DUF2914"/>
</dbReference>